<comment type="similarity">
    <text evidence="3">Belongs to the bacterial microcompartments protein family.</text>
</comment>
<dbReference type="eggNOG" id="COG4577">
    <property type="taxonomic scope" value="Bacteria"/>
</dbReference>
<dbReference type="GO" id="GO:0031469">
    <property type="term" value="C:bacterial microcompartment"/>
    <property type="evidence" value="ECO:0007669"/>
    <property type="project" value="UniProtKB-SubCell"/>
</dbReference>
<dbReference type="InterPro" id="IPR044872">
    <property type="entry name" value="CcmK/CsoS1_BMC"/>
</dbReference>
<evidence type="ECO:0000313" key="5">
    <source>
        <dbReference type="EMBL" id="EEG32269.1"/>
    </source>
</evidence>
<evidence type="ECO:0000256" key="3">
    <source>
        <dbReference type="PROSITE-ProRule" id="PRU01278"/>
    </source>
</evidence>
<comment type="subcellular location">
    <subcellularLocation>
        <location evidence="1">Bacterial microcompartment</location>
    </subcellularLocation>
</comment>
<dbReference type="HOGENOM" id="CLU_115793_0_0_9"/>
<dbReference type="SMART" id="SM00877">
    <property type="entry name" value="BMC"/>
    <property type="match status" value="2"/>
</dbReference>
<dbReference type="PIRSF" id="PIRSF034834">
    <property type="entry name" value="PduT"/>
    <property type="match status" value="1"/>
</dbReference>
<dbReference type="InterPro" id="IPR037233">
    <property type="entry name" value="CcmK-like_sf"/>
</dbReference>
<organism evidence="5 6">
    <name type="scientific">[Clostridium] methylpentosum DSM 5476</name>
    <dbReference type="NCBI Taxonomy" id="537013"/>
    <lineage>
        <taxon>Bacteria</taxon>
        <taxon>Bacillati</taxon>
        <taxon>Bacillota</taxon>
        <taxon>Clostridia</taxon>
        <taxon>Eubacteriales</taxon>
        <taxon>Oscillospiraceae</taxon>
        <taxon>Oscillospiraceae incertae sedis</taxon>
    </lineage>
</organism>
<dbReference type="InterPro" id="IPR011238">
    <property type="entry name" value="Micro_shell_prot_PduT"/>
</dbReference>
<name>C0E8A4_9FIRM</name>
<dbReference type="Proteomes" id="UP000003340">
    <property type="component" value="Unassembled WGS sequence"/>
</dbReference>
<proteinExistence type="inferred from homology"/>
<evidence type="ECO:0000259" key="4">
    <source>
        <dbReference type="PROSITE" id="PS51930"/>
    </source>
</evidence>
<dbReference type="Gene3D" id="3.30.70.1710">
    <property type="match status" value="2"/>
</dbReference>
<protein>
    <submittedName>
        <fullName evidence="5">BMC domain protein</fullName>
    </submittedName>
</protein>
<evidence type="ECO:0000313" key="6">
    <source>
        <dbReference type="Proteomes" id="UP000003340"/>
    </source>
</evidence>
<dbReference type="InterPro" id="IPR050575">
    <property type="entry name" value="BMC_shell"/>
</dbReference>
<keyword evidence="6" id="KW-1185">Reference proteome</keyword>
<dbReference type="PANTHER" id="PTHR33941:SF11">
    <property type="entry name" value="BACTERIAL MICROCOMPARTMENT SHELL PROTEIN PDUJ"/>
    <property type="match status" value="1"/>
</dbReference>
<dbReference type="CDD" id="cd07053">
    <property type="entry name" value="BMC_PduT_repeat1"/>
    <property type="match status" value="1"/>
</dbReference>
<feature type="domain" description="BMC" evidence="4">
    <location>
        <begin position="97"/>
        <end position="182"/>
    </location>
</feature>
<sequence length="182" mass="19048">MMLQTVGVIELKSIAKGIEACDQILKSAEIRLISAHTACPGKYEIIVTGQLSNVQIAIDRARETYSSYVIDSVVLGRIEESVIKALFGGVADTAKGAIGVVETFSGTSAIKAADTAVKAAAVEILEMSISRGMGGKGYIIVTGDIADVTAAVEHGSQYAKDQGLFAGSSILAAPHEDLWQYV</sequence>
<dbReference type="PANTHER" id="PTHR33941">
    <property type="entry name" value="PROPANEDIOL UTILIZATION PROTEIN PDUA"/>
    <property type="match status" value="1"/>
</dbReference>
<keyword evidence="2" id="KW-1283">Bacterial microcompartment</keyword>
<comment type="caution">
    <text evidence="5">The sequence shown here is derived from an EMBL/GenBank/DDBJ whole genome shotgun (WGS) entry which is preliminary data.</text>
</comment>
<reference evidence="5 6" key="1">
    <citation type="submission" date="2009-01" db="EMBL/GenBank/DDBJ databases">
        <authorList>
            <person name="Fulton L."/>
            <person name="Clifton S."/>
            <person name="Fulton B."/>
            <person name="Xu J."/>
            <person name="Minx P."/>
            <person name="Pepin K.H."/>
            <person name="Johnson M."/>
            <person name="Bhonagiri V."/>
            <person name="Nash W.E."/>
            <person name="Mardis E.R."/>
            <person name="Wilson R.K."/>
        </authorList>
    </citation>
    <scope>NUCLEOTIDE SEQUENCE [LARGE SCALE GENOMIC DNA]</scope>
    <source>
        <strain evidence="5 6">DSM 5476</strain>
    </source>
</reference>
<accession>C0E8A4</accession>
<dbReference type="InterPro" id="IPR000249">
    <property type="entry name" value="BMC_dom"/>
</dbReference>
<evidence type="ECO:0000256" key="2">
    <source>
        <dbReference type="ARBA" id="ARBA00024446"/>
    </source>
</evidence>
<dbReference type="PROSITE" id="PS51930">
    <property type="entry name" value="BMC_2"/>
    <property type="match status" value="2"/>
</dbReference>
<feature type="domain" description="BMC" evidence="4">
    <location>
        <begin position="5"/>
        <end position="87"/>
    </location>
</feature>
<dbReference type="Pfam" id="PF00936">
    <property type="entry name" value="BMC"/>
    <property type="match status" value="2"/>
</dbReference>
<dbReference type="SUPFAM" id="SSF143414">
    <property type="entry name" value="CcmK-like"/>
    <property type="match status" value="2"/>
</dbReference>
<reference evidence="5 6" key="2">
    <citation type="submission" date="2009-02" db="EMBL/GenBank/DDBJ databases">
        <title>Draft genome sequence of Clostridium methylpentosum (DSM 5476).</title>
        <authorList>
            <person name="Sudarsanam P."/>
            <person name="Ley R."/>
            <person name="Guruge J."/>
            <person name="Turnbaugh P.J."/>
            <person name="Mahowald M."/>
            <person name="Liep D."/>
            <person name="Gordon J."/>
        </authorList>
    </citation>
    <scope>NUCLEOTIDE SEQUENCE [LARGE SCALE GENOMIC DNA]</scope>
    <source>
        <strain evidence="5 6">DSM 5476</strain>
    </source>
</reference>
<dbReference type="EMBL" id="ACEC01000002">
    <property type="protein sequence ID" value="EEG32269.1"/>
    <property type="molecule type" value="Genomic_DNA"/>
</dbReference>
<evidence type="ECO:0000256" key="1">
    <source>
        <dbReference type="ARBA" id="ARBA00024322"/>
    </source>
</evidence>
<dbReference type="STRING" id="537013.CLOSTMETH_00007"/>
<dbReference type="AlphaFoldDB" id="C0E8A4"/>
<gene>
    <name evidence="5" type="ORF">CLOSTMETH_00007</name>
</gene>